<keyword evidence="1" id="KW-0808">Transferase</keyword>
<gene>
    <name evidence="1" type="ORF">EPI10_015240</name>
</gene>
<dbReference type="AlphaFoldDB" id="A0A5B6VKC0"/>
<proteinExistence type="predicted"/>
<dbReference type="Proteomes" id="UP000325315">
    <property type="component" value="Unassembled WGS sequence"/>
</dbReference>
<dbReference type="GO" id="GO:0008168">
    <property type="term" value="F:methyltransferase activity"/>
    <property type="evidence" value="ECO:0007669"/>
    <property type="project" value="UniProtKB-KW"/>
</dbReference>
<keyword evidence="2" id="KW-1185">Reference proteome</keyword>
<reference evidence="2" key="1">
    <citation type="journal article" date="2019" name="Plant Biotechnol. J.">
        <title>Genome sequencing of the Australian wild diploid species Gossypium australe highlights disease resistance and delayed gland morphogenesis.</title>
        <authorList>
            <person name="Cai Y."/>
            <person name="Cai X."/>
            <person name="Wang Q."/>
            <person name="Wang P."/>
            <person name="Zhang Y."/>
            <person name="Cai C."/>
            <person name="Xu Y."/>
            <person name="Wang K."/>
            <person name="Zhou Z."/>
            <person name="Wang C."/>
            <person name="Geng S."/>
            <person name="Li B."/>
            <person name="Dong Q."/>
            <person name="Hou Y."/>
            <person name="Wang H."/>
            <person name="Ai P."/>
            <person name="Liu Z."/>
            <person name="Yi F."/>
            <person name="Sun M."/>
            <person name="An G."/>
            <person name="Cheng J."/>
            <person name="Zhang Y."/>
            <person name="Shi Q."/>
            <person name="Xie Y."/>
            <person name="Shi X."/>
            <person name="Chang Y."/>
            <person name="Huang F."/>
            <person name="Chen Y."/>
            <person name="Hong S."/>
            <person name="Mi L."/>
            <person name="Sun Q."/>
            <person name="Zhang L."/>
            <person name="Zhou B."/>
            <person name="Peng R."/>
            <person name="Zhang X."/>
            <person name="Liu F."/>
        </authorList>
    </citation>
    <scope>NUCLEOTIDE SEQUENCE [LARGE SCALE GENOMIC DNA]</scope>
    <source>
        <strain evidence="2">cv. PA1801</strain>
    </source>
</reference>
<organism evidence="1 2">
    <name type="scientific">Gossypium australe</name>
    <dbReference type="NCBI Taxonomy" id="47621"/>
    <lineage>
        <taxon>Eukaryota</taxon>
        <taxon>Viridiplantae</taxon>
        <taxon>Streptophyta</taxon>
        <taxon>Embryophyta</taxon>
        <taxon>Tracheophyta</taxon>
        <taxon>Spermatophyta</taxon>
        <taxon>Magnoliopsida</taxon>
        <taxon>eudicotyledons</taxon>
        <taxon>Gunneridae</taxon>
        <taxon>Pentapetalae</taxon>
        <taxon>rosids</taxon>
        <taxon>malvids</taxon>
        <taxon>Malvales</taxon>
        <taxon>Malvaceae</taxon>
        <taxon>Malvoideae</taxon>
        <taxon>Gossypium</taxon>
    </lineage>
</organism>
<protein>
    <submittedName>
        <fullName evidence="1">Leucine carboxyl methyltransferase</fullName>
    </submittedName>
</protein>
<dbReference type="OrthoDB" id="1936747at2759"/>
<name>A0A5B6VKC0_9ROSI</name>
<keyword evidence="1" id="KW-0489">Methyltransferase</keyword>
<evidence type="ECO:0000313" key="2">
    <source>
        <dbReference type="Proteomes" id="UP000325315"/>
    </source>
</evidence>
<dbReference type="GO" id="GO:0032259">
    <property type="term" value="P:methylation"/>
    <property type="evidence" value="ECO:0007669"/>
    <property type="project" value="UniProtKB-KW"/>
</dbReference>
<evidence type="ECO:0000313" key="1">
    <source>
        <dbReference type="EMBL" id="KAA3469454.1"/>
    </source>
</evidence>
<accession>A0A5B6VKC0</accession>
<sequence length="121" mass="13904">MHGDNYKLLLADLFDIQKLDDFITLAKMEPGHGSKKVKMGSLDELMLKAVAWDMRIYSKFVDAHERCTGLLNVTYLVIRIEPLELFDEFEEWHMLQGLYAKLGYPDDRQHVSDTSLGNASP</sequence>
<dbReference type="EMBL" id="SMMG02000006">
    <property type="protein sequence ID" value="KAA3469454.1"/>
    <property type="molecule type" value="Genomic_DNA"/>
</dbReference>
<comment type="caution">
    <text evidence="1">The sequence shown here is derived from an EMBL/GenBank/DDBJ whole genome shotgun (WGS) entry which is preliminary data.</text>
</comment>